<dbReference type="InterPro" id="IPR011042">
    <property type="entry name" value="6-blade_b-propeller_TolB-like"/>
</dbReference>
<dbReference type="InterPro" id="IPR011659">
    <property type="entry name" value="WD40"/>
</dbReference>
<protein>
    <recommendedName>
        <fullName evidence="4">Protein TolB</fullName>
    </recommendedName>
</protein>
<dbReference type="Gene3D" id="2.120.10.30">
    <property type="entry name" value="TolB, C-terminal domain"/>
    <property type="match status" value="1"/>
</dbReference>
<name>A0AAJ4D1R3_9BACI</name>
<accession>A0AAJ4D1R3</accession>
<gene>
    <name evidence="2" type="ORF">EQZ20_03935</name>
</gene>
<dbReference type="AlphaFoldDB" id="A0AAJ4D1R3"/>
<reference evidence="2 3" key="1">
    <citation type="submission" date="2019-01" db="EMBL/GenBank/DDBJ databases">
        <title>Genome sequence of Bacillus glycinifermentans SRCM103574.</title>
        <authorList>
            <person name="Kong H.-J."/>
            <person name="Jeong S.-Y."/>
            <person name="Jeong D.-Y."/>
        </authorList>
    </citation>
    <scope>NUCLEOTIDE SEQUENCE [LARGE SCALE GENOMIC DNA]</scope>
    <source>
        <strain evidence="2 3">SRCM103574</strain>
    </source>
</reference>
<proteinExistence type="inferred from homology"/>
<dbReference type="PANTHER" id="PTHR36842">
    <property type="entry name" value="PROTEIN TOLB HOMOLOG"/>
    <property type="match status" value="1"/>
</dbReference>
<dbReference type="EMBL" id="CP035232">
    <property type="protein sequence ID" value="QAT64152.1"/>
    <property type="molecule type" value="Genomic_DNA"/>
</dbReference>
<dbReference type="GeneID" id="82851827"/>
<evidence type="ECO:0000256" key="1">
    <source>
        <dbReference type="ARBA" id="ARBA00009820"/>
    </source>
</evidence>
<dbReference type="RefSeq" id="WP_065894190.1">
    <property type="nucleotide sequence ID" value="NZ_CP035232.1"/>
</dbReference>
<dbReference type="SUPFAM" id="SSF69322">
    <property type="entry name" value="Tricorn protease domain 2"/>
    <property type="match status" value="1"/>
</dbReference>
<dbReference type="Pfam" id="PF07676">
    <property type="entry name" value="PD40"/>
    <property type="match status" value="2"/>
</dbReference>
<sequence length="340" mass="38489">MKKIITIIVAAAIVLAAGIFAVIHFSAPKKEQTQSDRPDLLVSMTDQKLMTSYYKNNKVLYKEKMTDYPASALDRKHNILYYTNTDESGVKRLIKLELKTGKKTTLYSGKEYVDELSLSKDGSKLFMRYNQPEERNFHLASFDLKTKSFTVIYPKLSDKDETVSFYQYDQNSGKSVLLHYSESEDYKKTDEANSKGIDPEPTNMRISLADEKHEKEIKTIAKFINDIAISPDGKTIVFTATDAEGEKTAICELDLETKKYQSIIANGRDFTLIDSAEPQFSKDGKTIYFLAEAKGAKVLKDDAGNEANVRTIFAYDRDTKKVSKEWEQSNGIINGFTVLN</sequence>
<dbReference type="KEGG" id="bgy:BGLY_0699"/>
<evidence type="ECO:0000313" key="2">
    <source>
        <dbReference type="EMBL" id="QAT64152.1"/>
    </source>
</evidence>
<evidence type="ECO:0000313" key="3">
    <source>
        <dbReference type="Proteomes" id="UP000288675"/>
    </source>
</evidence>
<organism evidence="2 3">
    <name type="scientific">Bacillus glycinifermentans</name>
    <dbReference type="NCBI Taxonomy" id="1664069"/>
    <lineage>
        <taxon>Bacteria</taxon>
        <taxon>Bacillati</taxon>
        <taxon>Bacillota</taxon>
        <taxon>Bacilli</taxon>
        <taxon>Bacillales</taxon>
        <taxon>Bacillaceae</taxon>
        <taxon>Bacillus</taxon>
    </lineage>
</organism>
<comment type="similarity">
    <text evidence="1">Belongs to the TolB family.</text>
</comment>
<evidence type="ECO:0008006" key="4">
    <source>
        <dbReference type="Google" id="ProtNLM"/>
    </source>
</evidence>
<dbReference type="Proteomes" id="UP000288675">
    <property type="component" value="Chromosome"/>
</dbReference>